<dbReference type="PATRIC" id="fig|931276.5.peg.4085"/>
<dbReference type="EC" id="2.1.1.-" evidence="5"/>
<dbReference type="InterPro" id="IPR001091">
    <property type="entry name" value="RM_Methyltransferase"/>
</dbReference>
<name>M1N301_9CLOT</name>
<dbReference type="InterPro" id="IPR002941">
    <property type="entry name" value="DNA_methylase_N4/N6"/>
</dbReference>
<evidence type="ECO:0000256" key="5">
    <source>
        <dbReference type="RuleBase" id="RU362026"/>
    </source>
</evidence>
<dbReference type="GO" id="GO:0008170">
    <property type="term" value="F:N-methyltransferase activity"/>
    <property type="evidence" value="ECO:0007669"/>
    <property type="project" value="InterPro"/>
</dbReference>
<evidence type="ECO:0000313" key="8">
    <source>
        <dbReference type="Proteomes" id="UP000011728"/>
    </source>
</evidence>
<dbReference type="GO" id="GO:0005737">
    <property type="term" value="C:cytoplasm"/>
    <property type="evidence" value="ECO:0007669"/>
    <property type="project" value="TreeGrafter"/>
</dbReference>
<evidence type="ECO:0000256" key="2">
    <source>
        <dbReference type="ARBA" id="ARBA00022603"/>
    </source>
</evidence>
<evidence type="ECO:0000259" key="6">
    <source>
        <dbReference type="Pfam" id="PF01555"/>
    </source>
</evidence>
<dbReference type="RefSeq" id="WP_015394118.1">
    <property type="nucleotide sequence ID" value="NC_020291.1"/>
</dbReference>
<keyword evidence="2 7" id="KW-0489">Methyltransferase</keyword>
<dbReference type="REBASE" id="60656">
    <property type="entry name" value="M2.Csa1ORF40510P"/>
</dbReference>
<dbReference type="Gene3D" id="3.40.50.150">
    <property type="entry name" value="Vaccinia Virus protein VP39"/>
    <property type="match status" value="1"/>
</dbReference>
<dbReference type="PANTHER" id="PTHR13370:SF24">
    <property type="entry name" value="TYPE III RESTRICTION-MODIFICATION ENZYME STYLTI MOD SUBUNIT"/>
    <property type="match status" value="1"/>
</dbReference>
<accession>M1N301</accession>
<comment type="similarity">
    <text evidence="1 5">Belongs to the N(4)/N(6)-methyltransferase family.</text>
</comment>
<dbReference type="GO" id="GO:0003677">
    <property type="term" value="F:DNA binding"/>
    <property type="evidence" value="ECO:0007669"/>
    <property type="project" value="InterPro"/>
</dbReference>
<evidence type="ECO:0000256" key="3">
    <source>
        <dbReference type="ARBA" id="ARBA00022679"/>
    </source>
</evidence>
<dbReference type="InterPro" id="IPR002052">
    <property type="entry name" value="DNA_methylase_N6_adenine_CS"/>
</dbReference>
<gene>
    <name evidence="7" type="ORF">Cspa_c40520</name>
</gene>
<dbReference type="PANTHER" id="PTHR13370">
    <property type="entry name" value="RNA METHYLASE-RELATED"/>
    <property type="match status" value="1"/>
</dbReference>
<dbReference type="GO" id="GO:0032259">
    <property type="term" value="P:methylation"/>
    <property type="evidence" value="ECO:0007669"/>
    <property type="project" value="UniProtKB-KW"/>
</dbReference>
<feature type="domain" description="DNA methylase N-4/N-6" evidence="6">
    <location>
        <begin position="29"/>
        <end position="245"/>
    </location>
</feature>
<sequence>MKYYYNDENIKLIYGDTTKILKKLQEKSVDMIFSDPPYFLSNDGITCSNGKMVSVNKGEWDKSKGFKNDVHFHKKWIKACDRVLKEDGSIWISGTYHCIHQIAYILLSMGYYIINEVTWYKTNAAPNLGCRCLTASHETLIWAKKSKKEKHTFNYEIAKQLNAGKQMRSVWEISTTPKSEKMFGKHPTQKPLKLLERIIKISTNEEDVILDPFCGSSSTGVGAVSNNRKYIGIDISEEYLELSKKRLIYIAKEKNNGTN</sequence>
<dbReference type="OrthoDB" id="9800801at2"/>
<evidence type="ECO:0000256" key="1">
    <source>
        <dbReference type="ARBA" id="ARBA00006594"/>
    </source>
</evidence>
<reference evidence="7 8" key="1">
    <citation type="submission" date="2013-02" db="EMBL/GenBank/DDBJ databases">
        <title>Genome sequence of Clostridium saccharoperbutylacetonicum N1-4(HMT).</title>
        <authorList>
            <person name="Poehlein A."/>
            <person name="Daniel R."/>
        </authorList>
    </citation>
    <scope>NUCLEOTIDE SEQUENCE [LARGE SCALE GENOMIC DNA]</scope>
    <source>
        <strain evidence="8">N1-4(HMT)</strain>
    </source>
</reference>
<dbReference type="HOGENOM" id="CLU_024927_5_1_9"/>
<dbReference type="Proteomes" id="UP000011728">
    <property type="component" value="Chromosome"/>
</dbReference>
<dbReference type="Pfam" id="PF01555">
    <property type="entry name" value="N6_N4_Mtase"/>
    <property type="match status" value="1"/>
</dbReference>
<protein>
    <recommendedName>
        <fullName evidence="5">Methyltransferase</fullName>
        <ecNumber evidence="5">2.1.1.-</ecNumber>
    </recommendedName>
</protein>
<dbReference type="GO" id="GO:0009307">
    <property type="term" value="P:DNA restriction-modification system"/>
    <property type="evidence" value="ECO:0007669"/>
    <property type="project" value="UniProtKB-KW"/>
</dbReference>
<keyword evidence="3 7" id="KW-0808">Transferase</keyword>
<keyword evidence="4" id="KW-0680">Restriction system</keyword>
<dbReference type="AlphaFoldDB" id="M1N301"/>
<evidence type="ECO:0000313" key="7">
    <source>
        <dbReference type="EMBL" id="AGF57807.1"/>
    </source>
</evidence>
<dbReference type="PRINTS" id="PR00508">
    <property type="entry name" value="S21N4MTFRASE"/>
</dbReference>
<dbReference type="eggNOG" id="COG2189">
    <property type="taxonomic scope" value="Bacteria"/>
</dbReference>
<dbReference type="KEGG" id="csr:Cspa_c40520"/>
<keyword evidence="8" id="KW-1185">Reference proteome</keyword>
<organism evidence="7 8">
    <name type="scientific">Clostridium saccharoperbutylacetonicum N1-4(HMT)</name>
    <dbReference type="NCBI Taxonomy" id="931276"/>
    <lineage>
        <taxon>Bacteria</taxon>
        <taxon>Bacillati</taxon>
        <taxon>Bacillota</taxon>
        <taxon>Clostridia</taxon>
        <taxon>Eubacteriales</taxon>
        <taxon>Clostridiaceae</taxon>
        <taxon>Clostridium</taxon>
    </lineage>
</organism>
<dbReference type="PROSITE" id="PS00092">
    <property type="entry name" value="N6_MTASE"/>
    <property type="match status" value="1"/>
</dbReference>
<evidence type="ECO:0000256" key="4">
    <source>
        <dbReference type="ARBA" id="ARBA00022747"/>
    </source>
</evidence>
<proteinExistence type="inferred from homology"/>
<dbReference type="SUPFAM" id="SSF53335">
    <property type="entry name" value="S-adenosyl-L-methionine-dependent methyltransferases"/>
    <property type="match status" value="1"/>
</dbReference>
<dbReference type="EMBL" id="CP004121">
    <property type="protein sequence ID" value="AGF57807.1"/>
    <property type="molecule type" value="Genomic_DNA"/>
</dbReference>
<dbReference type="InterPro" id="IPR029063">
    <property type="entry name" value="SAM-dependent_MTases_sf"/>
</dbReference>